<dbReference type="RefSeq" id="WP_369061946.1">
    <property type="nucleotide sequence ID" value="NZ_CP158375.1"/>
</dbReference>
<dbReference type="InterPro" id="IPR036629">
    <property type="entry name" value="YjbJ_sf"/>
</dbReference>
<proteinExistence type="inferred from homology"/>
<feature type="signal peptide" evidence="3">
    <location>
        <begin position="1"/>
        <end position="21"/>
    </location>
</feature>
<dbReference type="PROSITE" id="PS51257">
    <property type="entry name" value="PROKAR_LIPOPROTEIN"/>
    <property type="match status" value="1"/>
</dbReference>
<accession>A0AB39KX19</accession>
<dbReference type="Pfam" id="PF05532">
    <property type="entry name" value="CsbD"/>
    <property type="match status" value="1"/>
</dbReference>
<evidence type="ECO:0000259" key="4">
    <source>
        <dbReference type="Pfam" id="PF05532"/>
    </source>
</evidence>
<feature type="chain" id="PRO_5044190076" evidence="3">
    <location>
        <begin position="22"/>
        <end position="79"/>
    </location>
</feature>
<feature type="domain" description="CsbD-like" evidence="4">
    <location>
        <begin position="24"/>
        <end position="76"/>
    </location>
</feature>
<protein>
    <submittedName>
        <fullName evidence="5">CsbD family protein</fullName>
    </submittedName>
</protein>
<evidence type="ECO:0000256" key="3">
    <source>
        <dbReference type="SAM" id="SignalP"/>
    </source>
</evidence>
<dbReference type="AlphaFoldDB" id="A0AB39KX19"/>
<name>A0AB39KX19_9CAUL</name>
<dbReference type="InterPro" id="IPR008462">
    <property type="entry name" value="CsbD"/>
</dbReference>
<evidence type="ECO:0000256" key="2">
    <source>
        <dbReference type="SAM" id="MobiDB-lite"/>
    </source>
</evidence>
<reference evidence="5" key="1">
    <citation type="submission" date="2024-06" db="EMBL/GenBank/DDBJ databases">
        <title>Caulobacter inopinatus, sp. nov.</title>
        <authorList>
            <person name="Donachie S.P."/>
        </authorList>
    </citation>
    <scope>NUCLEOTIDE SEQUENCE</scope>
    <source>
        <strain evidence="5">73W</strain>
    </source>
</reference>
<dbReference type="Gene3D" id="1.10.1470.10">
    <property type="entry name" value="YjbJ"/>
    <property type="match status" value="1"/>
</dbReference>
<organism evidence="5">
    <name type="scientific">Caulobacter sp. 73W</name>
    <dbReference type="NCBI Taxonomy" id="3161137"/>
    <lineage>
        <taxon>Bacteria</taxon>
        <taxon>Pseudomonadati</taxon>
        <taxon>Pseudomonadota</taxon>
        <taxon>Alphaproteobacteria</taxon>
        <taxon>Caulobacterales</taxon>
        <taxon>Caulobacteraceae</taxon>
        <taxon>Caulobacter</taxon>
    </lineage>
</organism>
<feature type="compositionally biased region" description="Basic and acidic residues" evidence="2">
    <location>
        <begin position="45"/>
        <end position="58"/>
    </location>
</feature>
<evidence type="ECO:0000313" key="5">
    <source>
        <dbReference type="EMBL" id="XDO98214.1"/>
    </source>
</evidence>
<dbReference type="SUPFAM" id="SSF69047">
    <property type="entry name" value="Hypothetical protein YjbJ"/>
    <property type="match status" value="1"/>
</dbReference>
<gene>
    <name evidence="5" type="ORF">ABOZ73_07300</name>
</gene>
<dbReference type="EMBL" id="CP158375">
    <property type="protein sequence ID" value="XDO98214.1"/>
    <property type="molecule type" value="Genomic_DNA"/>
</dbReference>
<feature type="region of interest" description="Disordered" evidence="2">
    <location>
        <begin position="45"/>
        <end position="79"/>
    </location>
</feature>
<evidence type="ECO:0000256" key="1">
    <source>
        <dbReference type="ARBA" id="ARBA00009129"/>
    </source>
</evidence>
<feature type="compositionally biased region" description="Basic and acidic residues" evidence="2">
    <location>
        <begin position="65"/>
        <end position="79"/>
    </location>
</feature>
<comment type="similarity">
    <text evidence="1">Belongs to the UPF0337 (CsbD) family.</text>
</comment>
<sequence>MTMRKTGLAITLIGAAGLLMACGDQSDGGTQRTKGDIKEAVGDVTGDKSLQREGEKDQVVGGVKETVEDAKDAIKDDPK</sequence>
<keyword evidence="3" id="KW-0732">Signal</keyword>